<protein>
    <submittedName>
        <fullName evidence="1">Uncharacterized protein</fullName>
    </submittedName>
</protein>
<dbReference type="Gene3D" id="1.10.150.350">
    <property type="match status" value="1"/>
</dbReference>
<sequence>MLYNSLKEEGLGQEPGDAKSIISNLLTIGLNDNEAKEQYEAELTFSKEFSSQSWLTYDKYDDFFWHSNENLKVT</sequence>
<dbReference type="AlphaFoldDB" id="A0A1B2DJG0"/>
<dbReference type="EMBL" id="CP016808">
    <property type="protein sequence ID" value="ANY67843.1"/>
    <property type="molecule type" value="Genomic_DNA"/>
</dbReference>
<evidence type="ECO:0000313" key="1">
    <source>
        <dbReference type="EMBL" id="ANY67843.1"/>
    </source>
</evidence>
<name>A0A1B2DJG0_9BACL</name>
<accession>A0A1B2DJG0</accession>
<gene>
    <name evidence="1" type="ORF">BBD42_16210</name>
</gene>
<organism evidence="1">
    <name type="scientific">Paenibacillus sp. BIHB 4019</name>
    <dbReference type="NCBI Taxonomy" id="1870819"/>
    <lineage>
        <taxon>Bacteria</taxon>
        <taxon>Bacillati</taxon>
        <taxon>Bacillota</taxon>
        <taxon>Bacilli</taxon>
        <taxon>Bacillales</taxon>
        <taxon>Paenibacillaceae</taxon>
        <taxon>Paenibacillus</taxon>
    </lineage>
</organism>
<proteinExistence type="predicted"/>
<reference evidence="1" key="1">
    <citation type="submission" date="2016-08" db="EMBL/GenBank/DDBJ databases">
        <title>Complete Genome Seqeunce of Paenibacillus sp. BIHB 4019 from tea rhizoplane.</title>
        <authorList>
            <person name="Thakur R."/>
            <person name="Swarnkar M.K."/>
            <person name="Gulati A."/>
        </authorList>
    </citation>
    <scope>NUCLEOTIDE SEQUENCE [LARGE SCALE GENOMIC DNA]</scope>
    <source>
        <strain evidence="1">BIHB4019</strain>
    </source>
</reference>
<dbReference type="RefSeq" id="WP_237163119.1">
    <property type="nucleotide sequence ID" value="NZ_CP016808.1"/>
</dbReference>